<dbReference type="EMBL" id="JACBKZ010000007">
    <property type="protein sequence ID" value="KAF5944992.1"/>
    <property type="molecule type" value="Genomic_DNA"/>
</dbReference>
<keyword evidence="5" id="KW-0067">ATP-binding</keyword>
<evidence type="ECO:0000256" key="4">
    <source>
        <dbReference type="ARBA" id="ARBA00022741"/>
    </source>
</evidence>
<gene>
    <name evidence="8" type="ORF">HYC85_015220</name>
</gene>
<dbReference type="InterPro" id="IPR045272">
    <property type="entry name" value="ANXUR1/2-like"/>
</dbReference>
<keyword evidence="2" id="KW-0418">Kinase</keyword>
<comment type="subcellular location">
    <subcellularLocation>
        <location evidence="1">Membrane</location>
        <topology evidence="1">Single-pass type I membrane protein</topology>
    </subcellularLocation>
</comment>
<evidence type="ECO:0000313" key="8">
    <source>
        <dbReference type="EMBL" id="KAF5944992.1"/>
    </source>
</evidence>
<protein>
    <recommendedName>
        <fullName evidence="7">Malectin-like domain-containing protein</fullName>
    </recommendedName>
</protein>
<dbReference type="GO" id="GO:0004714">
    <property type="term" value="F:transmembrane receptor protein tyrosine kinase activity"/>
    <property type="evidence" value="ECO:0007669"/>
    <property type="project" value="InterPro"/>
</dbReference>
<evidence type="ECO:0000256" key="3">
    <source>
        <dbReference type="ARBA" id="ARBA00022679"/>
    </source>
</evidence>
<dbReference type="Proteomes" id="UP000593564">
    <property type="component" value="Unassembled WGS sequence"/>
</dbReference>
<evidence type="ECO:0000256" key="6">
    <source>
        <dbReference type="ARBA" id="ARBA00023180"/>
    </source>
</evidence>
<name>A0A7J7GW29_CAMSI</name>
<sequence>MGLYSNVNVLYNLSWFFPIDSGFFYLVQLHFCEVNRWMKNVNQRVFDIFINNETTEVKADVIAWSNGYAVPVYRDYVVLVPKVNNGEKQELWLELHPNTKTKSQ</sequence>
<reference evidence="8 9" key="2">
    <citation type="submission" date="2020-07" db="EMBL/GenBank/DDBJ databases">
        <title>Genome assembly of wild tea tree DASZ reveals pedigree and selection history of tea varieties.</title>
        <authorList>
            <person name="Zhang W."/>
        </authorList>
    </citation>
    <scope>NUCLEOTIDE SEQUENCE [LARGE SCALE GENOMIC DNA]</scope>
    <source>
        <strain evidence="9">cv. G240</strain>
        <tissue evidence="8">Leaf</tissue>
    </source>
</reference>
<organism evidence="8 9">
    <name type="scientific">Camellia sinensis</name>
    <name type="common">Tea plant</name>
    <name type="synonym">Thea sinensis</name>
    <dbReference type="NCBI Taxonomy" id="4442"/>
    <lineage>
        <taxon>Eukaryota</taxon>
        <taxon>Viridiplantae</taxon>
        <taxon>Streptophyta</taxon>
        <taxon>Embryophyta</taxon>
        <taxon>Tracheophyta</taxon>
        <taxon>Spermatophyta</taxon>
        <taxon>Magnoliopsida</taxon>
        <taxon>eudicotyledons</taxon>
        <taxon>Gunneridae</taxon>
        <taxon>Pentapetalae</taxon>
        <taxon>asterids</taxon>
        <taxon>Ericales</taxon>
        <taxon>Theaceae</taxon>
        <taxon>Camellia</taxon>
    </lineage>
</organism>
<keyword evidence="4" id="KW-0547">Nucleotide-binding</keyword>
<dbReference type="PANTHER" id="PTHR34590:SF5">
    <property type="entry name" value="OS04G0586500 PROTEIN"/>
    <property type="match status" value="1"/>
</dbReference>
<keyword evidence="3" id="KW-0808">Transferase</keyword>
<evidence type="ECO:0000313" key="9">
    <source>
        <dbReference type="Proteomes" id="UP000593564"/>
    </source>
</evidence>
<dbReference type="AlphaFoldDB" id="A0A7J7GW29"/>
<keyword evidence="6" id="KW-0325">Glycoprotein</keyword>
<evidence type="ECO:0000256" key="1">
    <source>
        <dbReference type="ARBA" id="ARBA00004479"/>
    </source>
</evidence>
<keyword evidence="2" id="KW-0723">Serine/threonine-protein kinase</keyword>
<dbReference type="Pfam" id="PF12819">
    <property type="entry name" value="Malectin_like"/>
    <property type="match status" value="1"/>
</dbReference>
<evidence type="ECO:0000259" key="7">
    <source>
        <dbReference type="Pfam" id="PF12819"/>
    </source>
</evidence>
<evidence type="ECO:0000256" key="2">
    <source>
        <dbReference type="ARBA" id="ARBA00022527"/>
    </source>
</evidence>
<keyword evidence="9" id="KW-1185">Reference proteome</keyword>
<dbReference type="Gene3D" id="2.60.120.430">
    <property type="entry name" value="Galactose-binding lectin"/>
    <property type="match status" value="1"/>
</dbReference>
<feature type="domain" description="Malectin-like" evidence="7">
    <location>
        <begin position="11"/>
        <end position="82"/>
    </location>
</feature>
<accession>A0A7J7GW29</accession>
<comment type="caution">
    <text evidence="8">The sequence shown here is derived from an EMBL/GenBank/DDBJ whole genome shotgun (WGS) entry which is preliminary data.</text>
</comment>
<dbReference type="InterPro" id="IPR024788">
    <property type="entry name" value="Malectin-like_Carb-bd_dom"/>
</dbReference>
<proteinExistence type="predicted"/>
<dbReference type="PANTHER" id="PTHR34590">
    <property type="entry name" value="OS03G0124300 PROTEIN-RELATED"/>
    <property type="match status" value="1"/>
</dbReference>
<evidence type="ECO:0000256" key="5">
    <source>
        <dbReference type="ARBA" id="ARBA00022840"/>
    </source>
</evidence>
<reference evidence="9" key="1">
    <citation type="journal article" date="2020" name="Nat. Commun.">
        <title>Genome assembly of wild tea tree DASZ reveals pedigree and selection history of tea varieties.</title>
        <authorList>
            <person name="Zhang W."/>
            <person name="Zhang Y."/>
            <person name="Qiu H."/>
            <person name="Guo Y."/>
            <person name="Wan H."/>
            <person name="Zhang X."/>
            <person name="Scossa F."/>
            <person name="Alseekh S."/>
            <person name="Zhang Q."/>
            <person name="Wang P."/>
            <person name="Xu L."/>
            <person name="Schmidt M.H."/>
            <person name="Jia X."/>
            <person name="Li D."/>
            <person name="Zhu A."/>
            <person name="Guo F."/>
            <person name="Chen W."/>
            <person name="Ni D."/>
            <person name="Usadel B."/>
            <person name="Fernie A.R."/>
            <person name="Wen W."/>
        </authorList>
    </citation>
    <scope>NUCLEOTIDE SEQUENCE [LARGE SCALE GENOMIC DNA]</scope>
    <source>
        <strain evidence="9">cv. G240</strain>
    </source>
</reference>